<protein>
    <submittedName>
        <fullName evidence="2">Uncharacterized protein</fullName>
    </submittedName>
</protein>
<dbReference type="Proteomes" id="UP000663829">
    <property type="component" value="Unassembled WGS sequence"/>
</dbReference>
<dbReference type="Proteomes" id="UP000681722">
    <property type="component" value="Unassembled WGS sequence"/>
</dbReference>
<evidence type="ECO:0000256" key="1">
    <source>
        <dbReference type="SAM" id="Phobius"/>
    </source>
</evidence>
<keyword evidence="1" id="KW-0812">Transmembrane</keyword>
<reference evidence="2" key="1">
    <citation type="submission" date="2021-02" db="EMBL/GenBank/DDBJ databases">
        <authorList>
            <person name="Nowell W R."/>
        </authorList>
    </citation>
    <scope>NUCLEOTIDE SEQUENCE</scope>
</reference>
<evidence type="ECO:0000313" key="3">
    <source>
        <dbReference type="EMBL" id="CAF4147726.1"/>
    </source>
</evidence>
<organism evidence="2 4">
    <name type="scientific">Didymodactylos carnosus</name>
    <dbReference type="NCBI Taxonomy" id="1234261"/>
    <lineage>
        <taxon>Eukaryota</taxon>
        <taxon>Metazoa</taxon>
        <taxon>Spiralia</taxon>
        <taxon>Gnathifera</taxon>
        <taxon>Rotifera</taxon>
        <taxon>Eurotatoria</taxon>
        <taxon>Bdelloidea</taxon>
        <taxon>Philodinida</taxon>
        <taxon>Philodinidae</taxon>
        <taxon>Didymodactylos</taxon>
    </lineage>
</organism>
<comment type="caution">
    <text evidence="2">The sequence shown here is derived from an EMBL/GenBank/DDBJ whole genome shotgun (WGS) entry which is preliminary data.</text>
</comment>
<sequence length="460" mass="52790">MSCFVRFQLFRDRIKTSLISFNIYDKYPSENQHVIANERIATRIYVILMTLALLVIILFTSFTHRTVIKQKNKPNQLEFDKLYAKYSHKLVCPCSQISILYDTFIMFEPELHTICSSDFISINWISYLASTNETYYNHADFRILGQAQFNALLAFCQLANQTISDAMNTFLSTNFISSGVIKLELFQSEVEFLLKSFKSSTINSFQRSFDLIRLTTQGNQLLSALKTNYIPIIDTYNVNSSIIGFESNIYFDLSNSSCSCSDSPMCIEPVWIFSYNETTQTFIKQFNVPGFYTGCFAIESLFQSTFKCLFNQSCLEQIKEYVKSYATTDISILNLSSSSKYEMNTTIGTIIYQLFIENWNTHVFYEAYYNSCQPMYCSYDDLEKFDVLSIITSILSVYGGLTVVLKILLLYLVKFIRNRTQSVNTNSCMTNPISFIGTGLLLTCIIQKEVVKAPVLLTTS</sequence>
<keyword evidence="1" id="KW-0472">Membrane</keyword>
<keyword evidence="1" id="KW-1133">Transmembrane helix</keyword>
<name>A0A815ECK3_9BILA</name>
<dbReference type="EMBL" id="CAJNOQ010012919">
    <property type="protein sequence ID" value="CAF1310712.1"/>
    <property type="molecule type" value="Genomic_DNA"/>
</dbReference>
<gene>
    <name evidence="2" type="ORF">GPM918_LOCUS28977</name>
    <name evidence="3" type="ORF">SRO942_LOCUS29515</name>
</gene>
<dbReference type="AlphaFoldDB" id="A0A815ECK3"/>
<evidence type="ECO:0000313" key="2">
    <source>
        <dbReference type="EMBL" id="CAF1310712.1"/>
    </source>
</evidence>
<proteinExistence type="predicted"/>
<feature type="transmembrane region" description="Helical" evidence="1">
    <location>
        <begin position="387"/>
        <end position="413"/>
    </location>
</feature>
<dbReference type="EMBL" id="CAJOBC010042252">
    <property type="protein sequence ID" value="CAF4147726.1"/>
    <property type="molecule type" value="Genomic_DNA"/>
</dbReference>
<keyword evidence="4" id="KW-1185">Reference proteome</keyword>
<evidence type="ECO:0000313" key="4">
    <source>
        <dbReference type="Proteomes" id="UP000663829"/>
    </source>
</evidence>
<accession>A0A815ECK3</accession>
<feature type="transmembrane region" description="Helical" evidence="1">
    <location>
        <begin position="44"/>
        <end position="62"/>
    </location>
</feature>